<sequence length="61" mass="6197">MKTIQITTAALALSALLVALPGCEKQGPAEQAGESIDNAVEKAGEQIEKAGDAVKESTQGD</sequence>
<protein>
    <submittedName>
        <fullName evidence="2">Uncharacterized protein</fullName>
    </submittedName>
</protein>
<feature type="signal peptide" evidence="1">
    <location>
        <begin position="1"/>
        <end position="19"/>
    </location>
</feature>
<evidence type="ECO:0000313" key="3">
    <source>
        <dbReference type="Proteomes" id="UP000317355"/>
    </source>
</evidence>
<dbReference type="AlphaFoldDB" id="A0A558CWQ5"/>
<comment type="caution">
    <text evidence="2">The sequence shown here is derived from an EMBL/GenBank/DDBJ whole genome shotgun (WGS) entry which is preliminary data.</text>
</comment>
<proteinExistence type="predicted"/>
<keyword evidence="1" id="KW-0732">Signal</keyword>
<name>A0A558CWQ5_9GAMM</name>
<feature type="chain" id="PRO_5021726702" evidence="1">
    <location>
        <begin position="20"/>
        <end position="61"/>
    </location>
</feature>
<dbReference type="EMBL" id="VMRY01000060">
    <property type="protein sequence ID" value="TVT53182.1"/>
    <property type="molecule type" value="Genomic_DNA"/>
</dbReference>
<dbReference type="Proteomes" id="UP000317355">
    <property type="component" value="Unassembled WGS sequence"/>
</dbReference>
<reference evidence="2 3" key="1">
    <citation type="submission" date="2019-07" db="EMBL/GenBank/DDBJ databases">
        <title>The pathways for chlorine oxyanion respiration interact through the shared metabolite chlorate.</title>
        <authorList>
            <person name="Barnum T.P."/>
            <person name="Cheng Y."/>
            <person name="Hill K.A."/>
            <person name="Lucas L.N."/>
            <person name="Carlson H.K."/>
            <person name="Coates J.D."/>
        </authorList>
    </citation>
    <scope>NUCLEOTIDE SEQUENCE [LARGE SCALE GENOMIC DNA]</scope>
    <source>
        <strain evidence="2">BK-3</strain>
    </source>
</reference>
<organism evidence="2 3">
    <name type="scientific">Sedimenticola thiotaurini</name>
    <dbReference type="NCBI Taxonomy" id="1543721"/>
    <lineage>
        <taxon>Bacteria</taxon>
        <taxon>Pseudomonadati</taxon>
        <taxon>Pseudomonadota</taxon>
        <taxon>Gammaproteobacteria</taxon>
        <taxon>Chromatiales</taxon>
        <taxon>Sedimenticolaceae</taxon>
        <taxon>Sedimenticola</taxon>
    </lineage>
</organism>
<evidence type="ECO:0000313" key="2">
    <source>
        <dbReference type="EMBL" id="TVT53182.1"/>
    </source>
</evidence>
<evidence type="ECO:0000256" key="1">
    <source>
        <dbReference type="SAM" id="SignalP"/>
    </source>
</evidence>
<accession>A0A558CWQ5</accession>
<gene>
    <name evidence="2" type="ORF">FHK82_12405</name>
</gene>